<reference evidence="2" key="1">
    <citation type="submission" date="2016-10" db="EMBL/GenBank/DDBJ databases">
        <authorList>
            <person name="Varghese N."/>
            <person name="Submissions S."/>
        </authorList>
    </citation>
    <scope>NUCLEOTIDE SEQUENCE [LARGE SCALE GENOMIC DNA]</scope>
    <source>
        <strain evidence="2">DSM 17044</strain>
    </source>
</reference>
<protein>
    <submittedName>
        <fullName evidence="1">Uncharacterized protein</fullName>
    </submittedName>
</protein>
<evidence type="ECO:0000313" key="1">
    <source>
        <dbReference type="EMBL" id="SEK30884.1"/>
    </source>
</evidence>
<accession>A0A1H7FYL4</accession>
<proteinExistence type="predicted"/>
<gene>
    <name evidence="1" type="ORF">SAMN05444354_101247</name>
</gene>
<evidence type="ECO:0000313" key="2">
    <source>
        <dbReference type="Proteomes" id="UP000182719"/>
    </source>
</evidence>
<sequence length="542" mass="56528">MQTPPDTSPPPGAALLGRLLRAAAELPRQPTTDALLTQALLQADAAAFQEREFQEGLAACLASARYPNEPEARYQDAAQWEALFADALGPQLFADPRLLPAQRLETAAFFLVRPTFLLELPSFYGGNLTRVAAHEAQLCLQAFEPGQVAPIARFPEALRPRFPELASLSLPVDAQALSVLIPHVLRPDQAARLVHALAEEILQTAQDDGPLKASRLAFADAAAQGLRALEEQFHAETAPQQVAQLLVLAALQHQCFFQNLPAFTADTLEGPGMDGRVAHGFLLTAMDHLGMALGGPVGAAAARRLAQSTRQAVEALREGGRLPLGALSGEVLGIPGLGLAPHPVGEVAAALTQLYAVQLSQVGEDSASVLGELAPVLFKGEVEGLGAAWAQLLADPSRMTELQEADASLRAEVLRVLLVGGAVGAFAWDTVAPALQAHGAALLGYSLPVDLPEETQAALYAASAARAVAAMGNDELFEALCSGTMTPAEALAESQERGAGLFAGGLTPGDTFLTTAMLAAVAPPALTFTPSDEDLPPDSAEG</sequence>
<dbReference type="AlphaFoldDB" id="A0A1H7FYL4"/>
<organism evidence="1 2">
    <name type="scientific">Stigmatella aurantiaca</name>
    <dbReference type="NCBI Taxonomy" id="41"/>
    <lineage>
        <taxon>Bacteria</taxon>
        <taxon>Pseudomonadati</taxon>
        <taxon>Myxococcota</taxon>
        <taxon>Myxococcia</taxon>
        <taxon>Myxococcales</taxon>
        <taxon>Cystobacterineae</taxon>
        <taxon>Archangiaceae</taxon>
        <taxon>Stigmatella</taxon>
    </lineage>
</organism>
<dbReference type="EMBL" id="FOAP01000001">
    <property type="protein sequence ID" value="SEK30884.1"/>
    <property type="molecule type" value="Genomic_DNA"/>
</dbReference>
<keyword evidence="2" id="KW-1185">Reference proteome</keyword>
<dbReference type="OrthoDB" id="5525835at2"/>
<dbReference type="RefSeq" id="WP_075004540.1">
    <property type="nucleotide sequence ID" value="NZ_FOAP01000001.1"/>
</dbReference>
<name>A0A1H7FYL4_STIAU</name>
<dbReference type="Proteomes" id="UP000182719">
    <property type="component" value="Unassembled WGS sequence"/>
</dbReference>